<proteinExistence type="predicted"/>
<organism evidence="2 3">
    <name type="scientific">Catenovulum sediminis</name>
    <dbReference type="NCBI Taxonomy" id="1740262"/>
    <lineage>
        <taxon>Bacteria</taxon>
        <taxon>Pseudomonadati</taxon>
        <taxon>Pseudomonadota</taxon>
        <taxon>Gammaproteobacteria</taxon>
        <taxon>Alteromonadales</taxon>
        <taxon>Alteromonadaceae</taxon>
        <taxon>Catenovulum</taxon>
    </lineage>
</organism>
<dbReference type="EMBL" id="JBELOE010000265">
    <property type="protein sequence ID" value="MER2493651.1"/>
    <property type="molecule type" value="Genomic_DNA"/>
</dbReference>
<dbReference type="Proteomes" id="UP001467690">
    <property type="component" value="Unassembled WGS sequence"/>
</dbReference>
<feature type="transmembrane region" description="Helical" evidence="1">
    <location>
        <begin position="49"/>
        <end position="68"/>
    </location>
</feature>
<evidence type="ECO:0000313" key="2">
    <source>
        <dbReference type="EMBL" id="MER2493651.1"/>
    </source>
</evidence>
<evidence type="ECO:0000313" key="3">
    <source>
        <dbReference type="Proteomes" id="UP001467690"/>
    </source>
</evidence>
<gene>
    <name evidence="2" type="ORF">ABS311_17365</name>
</gene>
<keyword evidence="1" id="KW-0812">Transmembrane</keyword>
<reference evidence="2 3" key="1">
    <citation type="submission" date="2024-06" db="EMBL/GenBank/DDBJ databases">
        <authorList>
            <person name="Chen R.Y."/>
        </authorList>
    </citation>
    <scope>NUCLEOTIDE SEQUENCE [LARGE SCALE GENOMIC DNA]</scope>
    <source>
        <strain evidence="2 3">D2</strain>
    </source>
</reference>
<dbReference type="RefSeq" id="WP_143872778.1">
    <property type="nucleotide sequence ID" value="NZ_CP041660.1"/>
</dbReference>
<comment type="caution">
    <text evidence="2">The sequence shown here is derived from an EMBL/GenBank/DDBJ whole genome shotgun (WGS) entry which is preliminary data.</text>
</comment>
<sequence length="109" mass="12571">MALTQCPECNKRISDKADQCPYCQCALVDDPEKLETQRRINRIKKSSSLMTHSFLALILFISGLAYSSWYAEDGMTYDKIASQAVALIGLIWYLTTRIRIMLFKRNKKQ</sequence>
<keyword evidence="3" id="KW-1185">Reference proteome</keyword>
<evidence type="ECO:0000256" key="1">
    <source>
        <dbReference type="SAM" id="Phobius"/>
    </source>
</evidence>
<protein>
    <submittedName>
        <fullName evidence="2">Zinc ribbon domain-containing protein</fullName>
    </submittedName>
</protein>
<keyword evidence="1" id="KW-0472">Membrane</keyword>
<accession>A0ABV1RL55</accession>
<feature type="transmembrane region" description="Helical" evidence="1">
    <location>
        <begin position="80"/>
        <end position="100"/>
    </location>
</feature>
<keyword evidence="1" id="KW-1133">Transmembrane helix</keyword>
<name>A0ABV1RL55_9ALTE</name>